<keyword evidence="1" id="KW-0812">Transmembrane</keyword>
<feature type="transmembrane region" description="Helical" evidence="1">
    <location>
        <begin position="102"/>
        <end position="123"/>
    </location>
</feature>
<sequence>MLANCLHDLTALGAGALASVALAMLLAGLAGGVTHCAGMCAPFVLAQAGNVAGRVGPGTLSRLAGAALLPYHLGRIVGYAALGAVAGSSAGVVSQVTGLRQILAALLLLAALLMARQALARLIPPRYRVWPWQRLSSGGVGSAYPGFLLRPISSLLANPGGWNGFGLGLLLSALPCGLLYAALAASAATGSALAGALAMLAFSLGTIPALIGVALLGRLFLRRSGPMTQLVGGVLFLVNAALLGTMAVRLVA</sequence>
<dbReference type="EMBL" id="JAAVTX010000005">
    <property type="protein sequence ID" value="NKE46751.1"/>
    <property type="molecule type" value="Genomic_DNA"/>
</dbReference>
<accession>A0ABX1F307</accession>
<dbReference type="InterPro" id="IPR039447">
    <property type="entry name" value="UreH-like_TM_dom"/>
</dbReference>
<feature type="transmembrane region" description="Helical" evidence="1">
    <location>
        <begin position="165"/>
        <end position="185"/>
    </location>
</feature>
<evidence type="ECO:0000259" key="2">
    <source>
        <dbReference type="Pfam" id="PF13386"/>
    </source>
</evidence>
<protein>
    <submittedName>
        <fullName evidence="3">Sulfite exporter TauE/SafE family protein</fullName>
    </submittedName>
</protein>
<comment type="caution">
    <text evidence="3">The sequence shown here is derived from an EMBL/GenBank/DDBJ whole genome shotgun (WGS) entry which is preliminary data.</text>
</comment>
<dbReference type="RefSeq" id="WP_168051337.1">
    <property type="nucleotide sequence ID" value="NZ_JAATJR010000005.1"/>
</dbReference>
<organism evidence="3 4">
    <name type="scientific">Falsiroseomonas frigidaquae</name>
    <dbReference type="NCBI Taxonomy" id="487318"/>
    <lineage>
        <taxon>Bacteria</taxon>
        <taxon>Pseudomonadati</taxon>
        <taxon>Pseudomonadota</taxon>
        <taxon>Alphaproteobacteria</taxon>
        <taxon>Acetobacterales</taxon>
        <taxon>Roseomonadaceae</taxon>
        <taxon>Falsiroseomonas</taxon>
    </lineage>
</organism>
<keyword evidence="1" id="KW-0472">Membrane</keyword>
<dbReference type="PANTHER" id="PTHR42208">
    <property type="entry name" value="HEAVY METAL TRANSPORTER-RELATED"/>
    <property type="match status" value="1"/>
</dbReference>
<evidence type="ECO:0000256" key="1">
    <source>
        <dbReference type="SAM" id="Phobius"/>
    </source>
</evidence>
<reference evidence="3 4" key="1">
    <citation type="submission" date="2020-03" db="EMBL/GenBank/DDBJ databases">
        <title>Roseomonas selenitidurans sp. nov. isolated from soil.</title>
        <authorList>
            <person name="Liu H."/>
        </authorList>
    </citation>
    <scope>NUCLEOTIDE SEQUENCE [LARGE SCALE GENOMIC DNA]</scope>
    <source>
        <strain evidence="3 4">JCM 15073</strain>
    </source>
</reference>
<dbReference type="PANTHER" id="PTHR42208:SF1">
    <property type="entry name" value="HEAVY METAL TRANSPORTER"/>
    <property type="match status" value="1"/>
</dbReference>
<feature type="domain" description="Urease accessory protein UreH-like transmembrane" evidence="2">
    <location>
        <begin position="24"/>
        <end position="238"/>
    </location>
</feature>
<feature type="transmembrane region" description="Helical" evidence="1">
    <location>
        <begin position="72"/>
        <end position="93"/>
    </location>
</feature>
<evidence type="ECO:0000313" key="4">
    <source>
        <dbReference type="Proteomes" id="UP000765160"/>
    </source>
</evidence>
<feature type="transmembrane region" description="Helical" evidence="1">
    <location>
        <begin position="227"/>
        <end position="251"/>
    </location>
</feature>
<feature type="transmembrane region" description="Helical" evidence="1">
    <location>
        <begin position="197"/>
        <end position="221"/>
    </location>
</feature>
<dbReference type="Pfam" id="PF13386">
    <property type="entry name" value="DsbD_2"/>
    <property type="match status" value="1"/>
</dbReference>
<gene>
    <name evidence="3" type="ORF">HB662_18365</name>
</gene>
<name>A0ABX1F307_9PROT</name>
<proteinExistence type="predicted"/>
<keyword evidence="1" id="KW-1133">Transmembrane helix</keyword>
<evidence type="ECO:0000313" key="3">
    <source>
        <dbReference type="EMBL" id="NKE46751.1"/>
    </source>
</evidence>
<keyword evidence="4" id="KW-1185">Reference proteome</keyword>
<dbReference type="Proteomes" id="UP000765160">
    <property type="component" value="Unassembled WGS sequence"/>
</dbReference>